<proteinExistence type="predicted"/>
<accession>A0A449BD11</accession>
<dbReference type="STRING" id="1278311.GCA_000428705_00748"/>
<dbReference type="InterPro" id="IPR018711">
    <property type="entry name" value="NAGPA"/>
</dbReference>
<dbReference type="Pfam" id="PF09992">
    <property type="entry name" value="NAGPA"/>
    <property type="match status" value="1"/>
</dbReference>
<organism evidence="2 3">
    <name type="scientific">Haploplasma axanthum</name>
    <name type="common">Acholeplasma axanthum</name>
    <dbReference type="NCBI Taxonomy" id="29552"/>
    <lineage>
        <taxon>Bacteria</taxon>
        <taxon>Bacillati</taxon>
        <taxon>Mycoplasmatota</taxon>
        <taxon>Mollicutes</taxon>
        <taxon>Acholeplasmatales</taxon>
        <taxon>Acholeplasmataceae</taxon>
        <taxon>Haploplasma</taxon>
    </lineage>
</organism>
<sequence>MKKILTLSLVIPIIFLVLINPFEKINANTYYRFDAENRKTEYINNFVHTRVNGKLTYGNEETNQHYNVLKLGLNQKEGINLVSVDAYKDFGYGMAGLNGLMANYEINNPNMEVLGGFSGDFYMINDNGEPIGTYIVDYEIRYPGNTTNSVVLAINTDGSVEFKKVKKLGKEVIIKNKYGEIKKRSLIDNINVEPSNDLETTVLFDNYEGRVSEGLRKIIVKGTDIKYMYNEQPIVQNPKYYGFAKGIKSEDGKNQVSEREFIVVSNEIEKIVEEDDIIIVQEKIEGFENVRNAVGTYATHLLVENGENAVYTPEPYGIIDRHPRTAVGITKDGDVIAVVIDGRNKIAGRDGVKFGELAEIMRSHGAITAYNFDGGGSSTLMIGNSNGYEVLNELSDKRIRSLSNGFLIVKGDLKQKPLEIETPDNRSESNIPSNLYISNDTLFFSEGDTGYYEVKINNLVYEVANNRLALNFIKKEGIYKISVRSKGNKDKKTSKYSNEIVYKVNSEEVNSLLQLLKNINIGVLK</sequence>
<dbReference type="OrthoDB" id="9816453at2"/>
<reference evidence="2 3" key="1">
    <citation type="submission" date="2019-01" db="EMBL/GenBank/DDBJ databases">
        <authorList>
            <consortium name="Pathogen Informatics"/>
        </authorList>
    </citation>
    <scope>NUCLEOTIDE SEQUENCE [LARGE SCALE GENOMIC DNA]</scope>
    <source>
        <strain evidence="2 3">NCTC10138</strain>
    </source>
</reference>
<protein>
    <submittedName>
        <fullName evidence="2">Exopolysaccharide biosynthesis protein related to N-acetylglucosamine-1-phosphodiester alpha-N-acetylglucosaminidase</fullName>
    </submittedName>
</protein>
<evidence type="ECO:0000313" key="2">
    <source>
        <dbReference type="EMBL" id="VEU80315.1"/>
    </source>
</evidence>
<dbReference type="Proteomes" id="UP000289841">
    <property type="component" value="Chromosome"/>
</dbReference>
<dbReference type="AlphaFoldDB" id="A0A449BD11"/>
<name>A0A449BD11_HAPAX</name>
<dbReference type="KEGG" id="aaxa:NCTC10138_00684"/>
<dbReference type="PANTHER" id="PTHR40446">
    <property type="entry name" value="N-ACETYLGLUCOSAMINE-1-PHOSPHODIESTER ALPHA-N-ACETYLGLUCOSAMINIDASE"/>
    <property type="match status" value="1"/>
</dbReference>
<keyword evidence="3" id="KW-1185">Reference proteome</keyword>
<evidence type="ECO:0000259" key="1">
    <source>
        <dbReference type="Pfam" id="PF09992"/>
    </source>
</evidence>
<dbReference type="PANTHER" id="PTHR40446:SF2">
    <property type="entry name" value="N-ACETYLGLUCOSAMINE-1-PHOSPHODIESTER ALPHA-N-ACETYLGLUCOSAMINIDASE"/>
    <property type="match status" value="1"/>
</dbReference>
<dbReference type="EMBL" id="LR215048">
    <property type="protein sequence ID" value="VEU80315.1"/>
    <property type="molecule type" value="Genomic_DNA"/>
</dbReference>
<evidence type="ECO:0000313" key="3">
    <source>
        <dbReference type="Proteomes" id="UP000289841"/>
    </source>
</evidence>
<gene>
    <name evidence="2" type="ORF">NCTC10138_00684</name>
</gene>
<feature type="domain" description="Phosphodiester glycosidase" evidence="1">
    <location>
        <begin position="272"/>
        <end position="408"/>
    </location>
</feature>
<dbReference type="RefSeq" id="WP_026390366.1">
    <property type="nucleotide sequence ID" value="NZ_LR215048.1"/>
</dbReference>